<sequence>MEAIAVTAEEHQIFTNAWRAEIGYKSDKALIRTTNATKDQIQSAAKKVYKDYPQILKALGL</sequence>
<dbReference type="EMBL" id="CADCST010000047">
    <property type="protein sequence ID" value="CAA9194595.1"/>
    <property type="molecule type" value="Genomic_DNA"/>
</dbReference>
<comment type="caution">
    <text evidence="1">The sequence shown here is derived from an EMBL/GenBank/DDBJ whole genome shotgun (WGS) entry which is preliminary data.</text>
</comment>
<keyword evidence="2" id="KW-1185">Reference proteome</keyword>
<name>A0ABN7EDZ7_9FLAO</name>
<dbReference type="Proteomes" id="UP000474567">
    <property type="component" value="Unassembled WGS sequence"/>
</dbReference>
<dbReference type="RefSeq" id="WP_173964209.1">
    <property type="nucleotide sequence ID" value="NZ_CADCST010000047.1"/>
</dbReference>
<protein>
    <submittedName>
        <fullName evidence="1">Uncharacterized protein</fullName>
    </submittedName>
</protein>
<proteinExistence type="predicted"/>
<evidence type="ECO:0000313" key="2">
    <source>
        <dbReference type="Proteomes" id="UP000474567"/>
    </source>
</evidence>
<organism evidence="1 2">
    <name type="scientific">Flavobacterium collinsii</name>
    <dbReference type="NCBI Taxonomy" id="1114861"/>
    <lineage>
        <taxon>Bacteria</taxon>
        <taxon>Pseudomonadati</taxon>
        <taxon>Bacteroidota</taxon>
        <taxon>Flavobacteriia</taxon>
        <taxon>Flavobacteriales</taxon>
        <taxon>Flavobacteriaceae</taxon>
        <taxon>Flavobacterium</taxon>
    </lineage>
</organism>
<gene>
    <name evidence="1" type="ORF">FLACOL7796_00197</name>
</gene>
<evidence type="ECO:0000313" key="1">
    <source>
        <dbReference type="EMBL" id="CAA9194595.1"/>
    </source>
</evidence>
<reference evidence="1 2" key="1">
    <citation type="submission" date="2020-02" db="EMBL/GenBank/DDBJ databases">
        <authorList>
            <person name="Criscuolo A."/>
        </authorList>
    </citation>
    <scope>NUCLEOTIDE SEQUENCE [LARGE SCALE GENOMIC DNA]</scope>
    <source>
        <strain evidence="1">CECT7796</strain>
    </source>
</reference>
<accession>A0ABN7EDZ7</accession>